<proteinExistence type="inferred from homology"/>
<dbReference type="PANTHER" id="PTHR10366:SF562">
    <property type="entry name" value="ALDEHYDE REDUCTASE II (AFU_ORTHOLOGUE AFUA_1G11360)"/>
    <property type="match status" value="1"/>
</dbReference>
<dbReference type="GO" id="GO:0016616">
    <property type="term" value="F:oxidoreductase activity, acting on the CH-OH group of donors, NAD or NADP as acceptor"/>
    <property type="evidence" value="ECO:0007669"/>
    <property type="project" value="InterPro"/>
</dbReference>
<accession>A0AAV9JJ04</accession>
<evidence type="ECO:0000313" key="4">
    <source>
        <dbReference type="EMBL" id="KAK4545211.1"/>
    </source>
</evidence>
<gene>
    <name evidence="4" type="ORF">LTR36_003390</name>
</gene>
<dbReference type="AlphaFoldDB" id="A0AAV9JJ04"/>
<keyword evidence="5" id="KW-1185">Reference proteome</keyword>
<evidence type="ECO:0000313" key="5">
    <source>
        <dbReference type="Proteomes" id="UP001324427"/>
    </source>
</evidence>
<dbReference type="PANTHER" id="PTHR10366">
    <property type="entry name" value="NAD DEPENDENT EPIMERASE/DEHYDRATASE"/>
    <property type="match status" value="1"/>
</dbReference>
<evidence type="ECO:0000256" key="2">
    <source>
        <dbReference type="ARBA" id="ARBA00023445"/>
    </source>
</evidence>
<evidence type="ECO:0000256" key="1">
    <source>
        <dbReference type="ARBA" id="ARBA00023002"/>
    </source>
</evidence>
<reference evidence="4 5" key="1">
    <citation type="submission" date="2021-11" db="EMBL/GenBank/DDBJ databases">
        <title>Black yeast isolated from Biological Soil Crust.</title>
        <authorList>
            <person name="Kurbessoian T."/>
        </authorList>
    </citation>
    <scope>NUCLEOTIDE SEQUENCE [LARGE SCALE GENOMIC DNA]</scope>
    <source>
        <strain evidence="4 5">CCFEE 5522</strain>
    </source>
</reference>
<name>A0AAV9JJ04_9PEZI</name>
<feature type="domain" description="3-beta hydroxysteroid dehydrogenase/isomerase" evidence="3">
    <location>
        <begin position="16"/>
        <end position="187"/>
    </location>
</feature>
<comment type="similarity">
    <text evidence="2">Belongs to the NAD(P)-dependent epimerase/dehydratase family. Dihydroflavonol-4-reductase subfamily.</text>
</comment>
<dbReference type="Proteomes" id="UP001324427">
    <property type="component" value="Unassembled WGS sequence"/>
</dbReference>
<dbReference type="InterPro" id="IPR050425">
    <property type="entry name" value="NAD(P)_dehydrat-like"/>
</dbReference>
<keyword evidence="1" id="KW-0560">Oxidoreductase</keyword>
<dbReference type="EMBL" id="JAVFHQ010000020">
    <property type="protein sequence ID" value="KAK4545211.1"/>
    <property type="molecule type" value="Genomic_DNA"/>
</dbReference>
<sequence>MPLPSDAVLPHSSLVLVTGANGFVACQIVNQLLDCGLRVRGTVRDLQKSAWMQEHFDNAYGPGKFELVKVDNMVEEGSLDEAVKGCAGVLHVASNLSFHPDPNIVVTEAIALVKSVLESATKEPSVKRFVYTSSSSAACQMKWNEAFDLTSESWNTTSIAEAWKPPPYEQDRALHVYNASKAQAEQFFWRYVEDHKPHFVGNAVLPDFVCGAPVSLEKQGYGPTGGILYCLWTKNDMWKMLPTQYMIDAKDCALLHIGALTHPDYQNERIFGYAHPKRWTDWIARLKKMYPTHEFPDSPENEDYDMSKVLGQHRAEALLKWLGQPGWRPMDESIKEVFDLMV</sequence>
<dbReference type="InterPro" id="IPR002225">
    <property type="entry name" value="3Beta_OHSteriod_DH/Estase"/>
</dbReference>
<comment type="caution">
    <text evidence="4">The sequence shown here is derived from an EMBL/GenBank/DDBJ whole genome shotgun (WGS) entry which is preliminary data.</text>
</comment>
<organism evidence="4 5">
    <name type="scientific">Oleoguttula mirabilis</name>
    <dbReference type="NCBI Taxonomy" id="1507867"/>
    <lineage>
        <taxon>Eukaryota</taxon>
        <taxon>Fungi</taxon>
        <taxon>Dikarya</taxon>
        <taxon>Ascomycota</taxon>
        <taxon>Pezizomycotina</taxon>
        <taxon>Dothideomycetes</taxon>
        <taxon>Dothideomycetidae</taxon>
        <taxon>Mycosphaerellales</taxon>
        <taxon>Teratosphaeriaceae</taxon>
        <taxon>Oleoguttula</taxon>
    </lineage>
</organism>
<protein>
    <recommendedName>
        <fullName evidence="3">3-beta hydroxysteroid dehydrogenase/isomerase domain-containing protein</fullName>
    </recommendedName>
</protein>
<dbReference type="Gene3D" id="3.40.50.720">
    <property type="entry name" value="NAD(P)-binding Rossmann-like Domain"/>
    <property type="match status" value="1"/>
</dbReference>
<dbReference type="SUPFAM" id="SSF51735">
    <property type="entry name" value="NAD(P)-binding Rossmann-fold domains"/>
    <property type="match status" value="1"/>
</dbReference>
<evidence type="ECO:0000259" key="3">
    <source>
        <dbReference type="Pfam" id="PF01073"/>
    </source>
</evidence>
<dbReference type="InterPro" id="IPR036291">
    <property type="entry name" value="NAD(P)-bd_dom_sf"/>
</dbReference>
<dbReference type="Pfam" id="PF01073">
    <property type="entry name" value="3Beta_HSD"/>
    <property type="match status" value="1"/>
</dbReference>
<dbReference type="GO" id="GO:0006694">
    <property type="term" value="P:steroid biosynthetic process"/>
    <property type="evidence" value="ECO:0007669"/>
    <property type="project" value="InterPro"/>
</dbReference>